<dbReference type="Proteomes" id="UP001501791">
    <property type="component" value="Unassembled WGS sequence"/>
</dbReference>
<comment type="caution">
    <text evidence="1">The sequence shown here is derived from an EMBL/GenBank/DDBJ whole genome shotgun (WGS) entry which is preliminary data.</text>
</comment>
<protein>
    <submittedName>
        <fullName evidence="1">Uncharacterized protein</fullName>
    </submittedName>
</protein>
<keyword evidence="2" id="KW-1185">Reference proteome</keyword>
<sequence>MADEPSDTVFVPADFELDVLFAGAAFAEEVFAGVPCADEPFLEGVFAGAAFAVELFAGADSEPLSAFVDVFADDDPAVVPDLGFRRRDDCIDAAGSVRAARGAFASSVP</sequence>
<accession>A0ABN2C6R5</accession>
<evidence type="ECO:0000313" key="2">
    <source>
        <dbReference type="Proteomes" id="UP001501791"/>
    </source>
</evidence>
<dbReference type="RefSeq" id="WP_346036661.1">
    <property type="nucleotide sequence ID" value="NZ_BAAALY010000015.1"/>
</dbReference>
<dbReference type="EMBL" id="BAAALY010000015">
    <property type="protein sequence ID" value="GAA1553694.1"/>
    <property type="molecule type" value="Genomic_DNA"/>
</dbReference>
<proteinExistence type="predicted"/>
<name>A0ABN2C6R5_9MICO</name>
<reference evidence="1 2" key="1">
    <citation type="journal article" date="2019" name="Int. J. Syst. Evol. Microbiol.">
        <title>The Global Catalogue of Microorganisms (GCM) 10K type strain sequencing project: providing services to taxonomists for standard genome sequencing and annotation.</title>
        <authorList>
            <consortium name="The Broad Institute Genomics Platform"/>
            <consortium name="The Broad Institute Genome Sequencing Center for Infectious Disease"/>
            <person name="Wu L."/>
            <person name="Ma J."/>
        </authorList>
    </citation>
    <scope>NUCLEOTIDE SEQUENCE [LARGE SCALE GENOMIC DNA]</scope>
    <source>
        <strain evidence="1 2">JCM 13319</strain>
    </source>
</reference>
<evidence type="ECO:0000313" key="1">
    <source>
        <dbReference type="EMBL" id="GAA1553694.1"/>
    </source>
</evidence>
<gene>
    <name evidence="1" type="ORF">GCM10009691_30090</name>
</gene>
<organism evidence="1 2">
    <name type="scientific">Brevibacterium picturae</name>
    <dbReference type="NCBI Taxonomy" id="260553"/>
    <lineage>
        <taxon>Bacteria</taxon>
        <taxon>Bacillati</taxon>
        <taxon>Actinomycetota</taxon>
        <taxon>Actinomycetes</taxon>
        <taxon>Micrococcales</taxon>
        <taxon>Brevibacteriaceae</taxon>
        <taxon>Brevibacterium</taxon>
    </lineage>
</organism>